<keyword evidence="3" id="KW-1185">Reference proteome</keyword>
<dbReference type="AlphaFoldDB" id="A0A4U3L977"/>
<protein>
    <submittedName>
        <fullName evidence="2">SusD/RagB family nutrient-binding outer membrane lipoprotein</fullName>
    </submittedName>
</protein>
<dbReference type="Gene3D" id="1.25.40.390">
    <property type="match status" value="1"/>
</dbReference>
<dbReference type="SUPFAM" id="SSF48452">
    <property type="entry name" value="TPR-like"/>
    <property type="match status" value="1"/>
</dbReference>
<keyword evidence="1" id="KW-0732">Signal</keyword>
<sequence length="478" mass="53449">MLAFKKKLLMKKLLRYSTVCLLLLTAFGSCKKYLDINKNPNAAEEPPISGLLANTTYNTAYEVYSASNYTSYYVQYLASPNPASDVDIYNTVDPSTTWYRFYNIMTDLYDMRKFAVQKGQTDHVAISDILMALHINMATNLWGDIPYSEAFIGVNNLTPAFDNQQALFDTALNMLDAGITLLQPINDTTIVDSTSDFIHNGQTSAWLKTAHALKARMLNQLSKTNSYSPDAVLAELQNAYTSNRDDAQVTSFEVRNPWAQVALDNAGLDLDGWLSAYFVGVTKDSIYDVFDPRLPLIGTITRYGDYRGTPNGKGRTGTGTENKESYLAVGGWYSSDNSPLQIITYSECKFIEAEAQFRKGNKNTAYAAYMEGITANMEKMGVAETAITDYTTNPVVAVGADALTLQRIMAEKYVACFLSPVTWDDMRRMDYDYKGFMLPQNAALNTFIRRLSYPVNESSANSAHVPDVQLTDKLWWDQ</sequence>
<proteinExistence type="predicted"/>
<dbReference type="EMBL" id="SZQL01000001">
    <property type="protein sequence ID" value="TKK71640.1"/>
    <property type="molecule type" value="Genomic_DNA"/>
</dbReference>
<feature type="chain" id="PRO_5020466474" evidence="1">
    <location>
        <begin position="32"/>
        <end position="478"/>
    </location>
</feature>
<dbReference type="InterPro" id="IPR011990">
    <property type="entry name" value="TPR-like_helical_dom_sf"/>
</dbReference>
<dbReference type="InterPro" id="IPR041662">
    <property type="entry name" value="SusD-like_2"/>
</dbReference>
<dbReference type="PROSITE" id="PS51257">
    <property type="entry name" value="PROKAR_LIPOPROTEIN"/>
    <property type="match status" value="1"/>
</dbReference>
<feature type="signal peptide" evidence="1">
    <location>
        <begin position="1"/>
        <end position="31"/>
    </location>
</feature>
<dbReference type="Proteomes" id="UP000305848">
    <property type="component" value="Unassembled WGS sequence"/>
</dbReference>
<reference evidence="2 3" key="1">
    <citation type="submission" date="2019-05" db="EMBL/GenBank/DDBJ databases">
        <title>Panacibacter sp. strain 17mud1-8 Genome sequencing and assembly.</title>
        <authorList>
            <person name="Chhetri G."/>
        </authorList>
    </citation>
    <scope>NUCLEOTIDE SEQUENCE [LARGE SCALE GENOMIC DNA]</scope>
    <source>
        <strain evidence="2 3">17mud1-8</strain>
    </source>
</reference>
<accession>A0A4U3L977</accession>
<evidence type="ECO:0000313" key="2">
    <source>
        <dbReference type="EMBL" id="TKK71640.1"/>
    </source>
</evidence>
<keyword evidence="2" id="KW-0449">Lipoprotein</keyword>
<dbReference type="Pfam" id="PF12771">
    <property type="entry name" value="SusD-like_2"/>
    <property type="match status" value="1"/>
</dbReference>
<dbReference type="OrthoDB" id="9766256at2"/>
<name>A0A4U3L977_9BACT</name>
<evidence type="ECO:0000313" key="3">
    <source>
        <dbReference type="Proteomes" id="UP000305848"/>
    </source>
</evidence>
<comment type="caution">
    <text evidence="2">The sequence shown here is derived from an EMBL/GenBank/DDBJ whole genome shotgun (WGS) entry which is preliminary data.</text>
</comment>
<organism evidence="2 3">
    <name type="scientific">Ilyomonas limi</name>
    <dbReference type="NCBI Taxonomy" id="2575867"/>
    <lineage>
        <taxon>Bacteria</taxon>
        <taxon>Pseudomonadati</taxon>
        <taxon>Bacteroidota</taxon>
        <taxon>Chitinophagia</taxon>
        <taxon>Chitinophagales</taxon>
        <taxon>Chitinophagaceae</taxon>
        <taxon>Ilyomonas</taxon>
    </lineage>
</organism>
<evidence type="ECO:0000256" key="1">
    <source>
        <dbReference type="SAM" id="SignalP"/>
    </source>
</evidence>
<gene>
    <name evidence="2" type="ORF">FC093_01040</name>
</gene>